<dbReference type="PROSITE" id="PS51421">
    <property type="entry name" value="RAS"/>
    <property type="match status" value="1"/>
</dbReference>
<proteinExistence type="predicted"/>
<keyword evidence="3" id="KW-0812">Transmembrane</keyword>
<protein>
    <recommendedName>
        <fullName evidence="5">GTP-binding protein</fullName>
    </recommendedName>
</protein>
<dbReference type="FunFam" id="3.40.50.300:FF:001447">
    <property type="entry name" value="Ras-related protein Rab-1B"/>
    <property type="match status" value="1"/>
</dbReference>
<feature type="transmembrane region" description="Helical" evidence="3">
    <location>
        <begin position="242"/>
        <end position="259"/>
    </location>
</feature>
<dbReference type="GO" id="GO:0005525">
    <property type="term" value="F:GTP binding"/>
    <property type="evidence" value="ECO:0007669"/>
    <property type="project" value="UniProtKB-KW"/>
</dbReference>
<comment type="caution">
    <text evidence="4">The sequence shown here is derived from an EMBL/GenBank/DDBJ whole genome shotgun (WGS) entry which is preliminary data.</text>
</comment>
<accession>X0SGM5</accession>
<keyword evidence="3" id="KW-0472">Membrane</keyword>
<keyword evidence="3" id="KW-1133">Transmembrane helix</keyword>
<dbReference type="InterPro" id="IPR050227">
    <property type="entry name" value="Rab"/>
</dbReference>
<evidence type="ECO:0000256" key="1">
    <source>
        <dbReference type="ARBA" id="ARBA00022741"/>
    </source>
</evidence>
<dbReference type="AlphaFoldDB" id="X0SGM5"/>
<dbReference type="SUPFAM" id="SSF52540">
    <property type="entry name" value="P-loop containing nucleoside triphosphate hydrolases"/>
    <property type="match status" value="2"/>
</dbReference>
<sequence length="480" mass="56069">HYTRNYKLSTGADMQIKVIDLHGKKIILQIWDIGREERFRYLLPTYCLGANAAILLYNITDPSTLEHIADWIRVVRKEAGDIPIILVGVKAHLEQSRAISKEEGILAAKKYNLSGFVEVSAKTGHNIEKAFELITAKLLEKYSTTKTSEKHIREDHKVTKTSEKHIREDHKVAFEELIRIYNSYKKGEYTFGKYSTKYDLGQAFFEGKVFVLKGSNVLIYACLMLLFMPVVFFFFISLGFSILIFAIEVPLIVFSIIIKRRFVVIGPSGVYYRRYFKKDFFLWMDVSTPIMDFPIIVKKFPFLFESIKSGPYTTITIITPNNKKLRFLHGHYKKKEFPSSVEGEMFLRLFQIYSILGKRQRTKVLERIKDSRMEIGLFKIILFGDNFPERTDFTQRFLPHFFLSELTMNIGVDYYSKTTSYKGKKVKLQIWDFGGEERFRFLLPTNVRNTRGGLFLYDIANYSSLAHIDDWLSVIRKEIK</sequence>
<keyword evidence="1" id="KW-0547">Nucleotide-binding</keyword>
<dbReference type="GO" id="GO:0003924">
    <property type="term" value="F:GTPase activity"/>
    <property type="evidence" value="ECO:0007669"/>
    <property type="project" value="InterPro"/>
</dbReference>
<dbReference type="Gene3D" id="3.40.50.300">
    <property type="entry name" value="P-loop containing nucleotide triphosphate hydrolases"/>
    <property type="match status" value="2"/>
</dbReference>
<dbReference type="CDD" id="cd00154">
    <property type="entry name" value="Rab"/>
    <property type="match status" value="1"/>
</dbReference>
<organism evidence="4">
    <name type="scientific">marine sediment metagenome</name>
    <dbReference type="NCBI Taxonomy" id="412755"/>
    <lineage>
        <taxon>unclassified sequences</taxon>
        <taxon>metagenomes</taxon>
        <taxon>ecological metagenomes</taxon>
    </lineage>
</organism>
<feature type="non-terminal residue" evidence="4">
    <location>
        <position position="1"/>
    </location>
</feature>
<keyword evidence="2" id="KW-0342">GTP-binding</keyword>
<dbReference type="SMART" id="SM00175">
    <property type="entry name" value="RAB"/>
    <property type="match status" value="1"/>
</dbReference>
<name>X0SGM5_9ZZZZ</name>
<dbReference type="PANTHER" id="PTHR47977">
    <property type="entry name" value="RAS-RELATED PROTEIN RAB"/>
    <property type="match status" value="1"/>
</dbReference>
<evidence type="ECO:0000256" key="3">
    <source>
        <dbReference type="SAM" id="Phobius"/>
    </source>
</evidence>
<dbReference type="SMART" id="SM00173">
    <property type="entry name" value="RAS"/>
    <property type="match status" value="1"/>
</dbReference>
<reference evidence="4" key="1">
    <citation type="journal article" date="2014" name="Front. Microbiol.">
        <title>High frequency of phylogenetically diverse reductive dehalogenase-homologous genes in deep subseafloor sedimentary metagenomes.</title>
        <authorList>
            <person name="Kawai M."/>
            <person name="Futagami T."/>
            <person name="Toyoda A."/>
            <person name="Takaki Y."/>
            <person name="Nishi S."/>
            <person name="Hori S."/>
            <person name="Arai W."/>
            <person name="Tsubouchi T."/>
            <person name="Morono Y."/>
            <person name="Uchiyama I."/>
            <person name="Ito T."/>
            <person name="Fujiyama A."/>
            <person name="Inagaki F."/>
            <person name="Takami H."/>
        </authorList>
    </citation>
    <scope>NUCLEOTIDE SEQUENCE</scope>
    <source>
        <strain evidence="4">Expedition CK06-06</strain>
    </source>
</reference>
<evidence type="ECO:0008006" key="5">
    <source>
        <dbReference type="Google" id="ProtNLM"/>
    </source>
</evidence>
<dbReference type="PRINTS" id="PR00449">
    <property type="entry name" value="RASTRNSFRMNG"/>
</dbReference>
<feature type="non-terminal residue" evidence="4">
    <location>
        <position position="480"/>
    </location>
</feature>
<evidence type="ECO:0000256" key="2">
    <source>
        <dbReference type="ARBA" id="ARBA00023134"/>
    </source>
</evidence>
<dbReference type="InterPro" id="IPR001806">
    <property type="entry name" value="Small_GTPase"/>
</dbReference>
<dbReference type="SMART" id="SM00174">
    <property type="entry name" value="RHO"/>
    <property type="match status" value="1"/>
</dbReference>
<feature type="transmembrane region" description="Helical" evidence="3">
    <location>
        <begin position="217"/>
        <end position="236"/>
    </location>
</feature>
<dbReference type="InterPro" id="IPR027417">
    <property type="entry name" value="P-loop_NTPase"/>
</dbReference>
<dbReference type="EMBL" id="BARS01003264">
    <property type="protein sequence ID" value="GAF80169.1"/>
    <property type="molecule type" value="Genomic_DNA"/>
</dbReference>
<gene>
    <name evidence="4" type="ORF">S01H1_06309</name>
</gene>
<dbReference type="PROSITE" id="PS51419">
    <property type="entry name" value="RAB"/>
    <property type="match status" value="2"/>
</dbReference>
<dbReference type="Pfam" id="PF00071">
    <property type="entry name" value="Ras"/>
    <property type="match status" value="2"/>
</dbReference>
<evidence type="ECO:0000313" key="4">
    <source>
        <dbReference type="EMBL" id="GAF80169.1"/>
    </source>
</evidence>